<dbReference type="GeneTree" id="ENSGT00910000147865"/>
<dbReference type="AlphaFoldDB" id="A0A2K5L250"/>
<reference evidence="1" key="1">
    <citation type="submission" date="2025-08" db="UniProtKB">
        <authorList>
            <consortium name="Ensembl"/>
        </authorList>
    </citation>
    <scope>IDENTIFICATION</scope>
</reference>
<dbReference type="Ensembl" id="ENSCATT00000024690.1">
    <property type="protein sequence ID" value="ENSCATP00000007032.1"/>
    <property type="gene ID" value="ENSCATG00000021386.1"/>
</dbReference>
<sequence>MCYIDEERDPHRHLPVGAFLQTPQLGVRVAPGLALQDVSRFVFPLQVLGACGSVNFGTICGTTMCDQTPNTPEARWCRGASNLSRAGVKGLKVRVTDSHRTRSWTLLFLHKNSPSTSRVALQKKLRPSSLSVAFN</sequence>
<proteinExistence type="predicted"/>
<accession>A0A2K5L250</accession>
<dbReference type="OMA" id="VNFRTIC"/>
<name>A0A2K5L250_CERAT</name>
<organism evidence="1 2">
    <name type="scientific">Cercocebus atys</name>
    <name type="common">Sooty mangabey</name>
    <name type="synonym">Cercocebus torquatus atys</name>
    <dbReference type="NCBI Taxonomy" id="9531"/>
    <lineage>
        <taxon>Eukaryota</taxon>
        <taxon>Metazoa</taxon>
        <taxon>Chordata</taxon>
        <taxon>Craniata</taxon>
        <taxon>Vertebrata</taxon>
        <taxon>Euteleostomi</taxon>
        <taxon>Mammalia</taxon>
        <taxon>Eutheria</taxon>
        <taxon>Euarchontoglires</taxon>
        <taxon>Primates</taxon>
        <taxon>Haplorrhini</taxon>
        <taxon>Catarrhini</taxon>
        <taxon>Cercopithecidae</taxon>
        <taxon>Cercopithecinae</taxon>
        <taxon>Cercocebus</taxon>
    </lineage>
</organism>
<protein>
    <submittedName>
        <fullName evidence="1">Uncharacterized protein</fullName>
    </submittedName>
</protein>
<dbReference type="Bgee" id="ENSCATG00000021386">
    <property type="expression patterns" value="Expressed in thymus and 10 other cell types or tissues"/>
</dbReference>
<evidence type="ECO:0000313" key="1">
    <source>
        <dbReference type="Ensembl" id="ENSCATP00000007032.1"/>
    </source>
</evidence>
<dbReference type="Proteomes" id="UP000233060">
    <property type="component" value="Unassembled WGS sequence"/>
</dbReference>
<evidence type="ECO:0000313" key="2">
    <source>
        <dbReference type="Proteomes" id="UP000233060"/>
    </source>
</evidence>
<reference evidence="1" key="2">
    <citation type="submission" date="2025-09" db="UniProtKB">
        <authorList>
            <consortium name="Ensembl"/>
        </authorList>
    </citation>
    <scope>IDENTIFICATION</scope>
</reference>
<keyword evidence="2" id="KW-1185">Reference proteome</keyword>